<name>A0A1Y2CMD5_9FUNG</name>
<dbReference type="EMBL" id="MCGO01000012">
    <property type="protein sequence ID" value="ORY48179.1"/>
    <property type="molecule type" value="Genomic_DNA"/>
</dbReference>
<feature type="signal peptide" evidence="1">
    <location>
        <begin position="1"/>
        <end position="24"/>
    </location>
</feature>
<feature type="chain" id="PRO_5012779231" description="Mannose 6-phosphate receptor domain-containing protein" evidence="1">
    <location>
        <begin position="25"/>
        <end position="224"/>
    </location>
</feature>
<organism evidence="2 3">
    <name type="scientific">Rhizoclosmatium globosum</name>
    <dbReference type="NCBI Taxonomy" id="329046"/>
    <lineage>
        <taxon>Eukaryota</taxon>
        <taxon>Fungi</taxon>
        <taxon>Fungi incertae sedis</taxon>
        <taxon>Chytridiomycota</taxon>
        <taxon>Chytridiomycota incertae sedis</taxon>
        <taxon>Chytridiomycetes</taxon>
        <taxon>Chytridiales</taxon>
        <taxon>Chytriomycetaceae</taxon>
        <taxon>Rhizoclosmatium</taxon>
    </lineage>
</organism>
<keyword evidence="1" id="KW-0732">Signal</keyword>
<keyword evidence="3" id="KW-1185">Reference proteome</keyword>
<evidence type="ECO:0008006" key="4">
    <source>
        <dbReference type="Google" id="ProtNLM"/>
    </source>
</evidence>
<sequence>MSRSILRLIQVAIYLAHLSCLVQSVALTGNLTPIGLYNKRSCVVPHAILLTNQTSFIAKASTTCTTTADAGGNYLKLLGAKTEGTTFVTTAYDKGKKVVYDGYLNAIPYTDTLCQSPPNPTKGHLVPFKLGNCTHIPNIGHFKISTSPHDYSGYLFTLYGIKIRCTGDPIVYSVLDFNTQRCFNSMLVYAVKTGTGNSLAKINSNQGYKVVLGWWCIVLFLILI</sequence>
<accession>A0A1Y2CMD5</accession>
<evidence type="ECO:0000313" key="2">
    <source>
        <dbReference type="EMBL" id="ORY48179.1"/>
    </source>
</evidence>
<reference evidence="2 3" key="1">
    <citation type="submission" date="2016-07" db="EMBL/GenBank/DDBJ databases">
        <title>Pervasive Adenine N6-methylation of Active Genes in Fungi.</title>
        <authorList>
            <consortium name="DOE Joint Genome Institute"/>
            <person name="Mondo S.J."/>
            <person name="Dannebaum R.O."/>
            <person name="Kuo R.C."/>
            <person name="Labutti K."/>
            <person name="Haridas S."/>
            <person name="Kuo A."/>
            <person name="Salamov A."/>
            <person name="Ahrendt S.R."/>
            <person name="Lipzen A."/>
            <person name="Sullivan W."/>
            <person name="Andreopoulos W.B."/>
            <person name="Clum A."/>
            <person name="Lindquist E."/>
            <person name="Daum C."/>
            <person name="Ramamoorthy G.K."/>
            <person name="Gryganskyi A."/>
            <person name="Culley D."/>
            <person name="Magnuson J.K."/>
            <person name="James T.Y."/>
            <person name="O'Malley M.A."/>
            <person name="Stajich J.E."/>
            <person name="Spatafora J.W."/>
            <person name="Visel A."/>
            <person name="Grigoriev I.V."/>
        </authorList>
    </citation>
    <scope>NUCLEOTIDE SEQUENCE [LARGE SCALE GENOMIC DNA]</scope>
    <source>
        <strain evidence="2 3">JEL800</strain>
    </source>
</reference>
<proteinExistence type="predicted"/>
<dbReference type="Proteomes" id="UP000193642">
    <property type="component" value="Unassembled WGS sequence"/>
</dbReference>
<dbReference type="AlphaFoldDB" id="A0A1Y2CMD5"/>
<gene>
    <name evidence="2" type="ORF">BCR33DRAFT_714591</name>
</gene>
<protein>
    <recommendedName>
        <fullName evidence="4">Mannose 6-phosphate receptor domain-containing protein</fullName>
    </recommendedName>
</protein>
<comment type="caution">
    <text evidence="2">The sequence shown here is derived from an EMBL/GenBank/DDBJ whole genome shotgun (WGS) entry which is preliminary data.</text>
</comment>
<evidence type="ECO:0000256" key="1">
    <source>
        <dbReference type="SAM" id="SignalP"/>
    </source>
</evidence>
<evidence type="ECO:0000313" key="3">
    <source>
        <dbReference type="Proteomes" id="UP000193642"/>
    </source>
</evidence>